<dbReference type="EMBL" id="CP000102">
    <property type="protein sequence ID" value="ABC57126.1"/>
    <property type="molecule type" value="Genomic_DNA"/>
</dbReference>
<gene>
    <name evidence="1" type="ordered locus">Msp_0728</name>
</gene>
<dbReference type="KEGG" id="mst:Msp_0728"/>
<dbReference type="Proteomes" id="UP000001931">
    <property type="component" value="Chromosome"/>
</dbReference>
<accession>Q2NGC7</accession>
<dbReference type="HOGENOM" id="CLU_2127883_0_0_2"/>
<proteinExistence type="predicted"/>
<keyword evidence="2" id="KW-1185">Reference proteome</keyword>
<evidence type="ECO:0000313" key="2">
    <source>
        <dbReference type="Proteomes" id="UP000001931"/>
    </source>
</evidence>
<protein>
    <submittedName>
        <fullName evidence="1">Uncharacterized protein</fullName>
    </submittedName>
</protein>
<sequence length="113" mass="12661">MFIIALIGSALSPDANTSSNTDTLKPSQYISMNDVDMVNGNDNPNNQETEEGTRTENVITTLSDRNIYATCYDGNHDGPYAFNKEQVQMLAYYSNNTFNYSKIGVITHDEYEI</sequence>
<evidence type="ECO:0000313" key="1">
    <source>
        <dbReference type="EMBL" id="ABC57126.1"/>
    </source>
</evidence>
<dbReference type="GeneID" id="3855998"/>
<dbReference type="RefSeq" id="WP_011406326.1">
    <property type="nucleotide sequence ID" value="NC_007681.1"/>
</dbReference>
<organism evidence="1 2">
    <name type="scientific">Methanosphaera stadtmanae (strain ATCC 43021 / DSM 3091 / JCM 11832 / MCB-3)</name>
    <dbReference type="NCBI Taxonomy" id="339860"/>
    <lineage>
        <taxon>Archaea</taxon>
        <taxon>Methanobacteriati</taxon>
        <taxon>Methanobacteriota</taxon>
        <taxon>Methanomada group</taxon>
        <taxon>Methanobacteria</taxon>
        <taxon>Methanobacteriales</taxon>
        <taxon>Methanobacteriaceae</taxon>
        <taxon>Methanosphaera</taxon>
    </lineage>
</organism>
<name>Q2NGC7_METST</name>
<dbReference type="AlphaFoldDB" id="Q2NGC7"/>
<reference evidence="1 2" key="1">
    <citation type="journal article" date="2006" name="J. Bacteriol.">
        <title>The genome sequence of Methanosphaera stadtmanae reveals why this human intestinal archaeon is restricted to methanol and H2 for methane formation and ATP synthesis.</title>
        <authorList>
            <person name="Fricke W.F."/>
            <person name="Seedorf H."/>
            <person name="Henne A."/>
            <person name="Kruer M."/>
            <person name="Liesegang H."/>
            <person name="Hedderich R."/>
            <person name="Gottschalk G."/>
            <person name="Thauer R.K."/>
        </authorList>
    </citation>
    <scope>NUCLEOTIDE SEQUENCE [LARGE SCALE GENOMIC DNA]</scope>
    <source>
        <strain evidence="2">ATCC 43021 / DSM 3091 / JCM 11832 / MCB-3</strain>
    </source>
</reference>